<evidence type="ECO:0000256" key="2">
    <source>
        <dbReference type="ARBA" id="ARBA00022692"/>
    </source>
</evidence>
<dbReference type="RefSeq" id="WP_281904795.1">
    <property type="nucleotide sequence ID" value="NZ_BSDI01000073.1"/>
</dbReference>
<name>A0ABQ5R859_9ACTN</name>
<evidence type="ECO:0000256" key="4">
    <source>
        <dbReference type="ARBA" id="ARBA00023136"/>
    </source>
</evidence>
<dbReference type="Proteomes" id="UP001144280">
    <property type="component" value="Unassembled WGS sequence"/>
</dbReference>
<evidence type="ECO:0000313" key="7">
    <source>
        <dbReference type="EMBL" id="GLI02964.1"/>
    </source>
</evidence>
<keyword evidence="4 5" id="KW-0472">Membrane</keyword>
<feature type="transmembrane region" description="Helical" evidence="5">
    <location>
        <begin position="71"/>
        <end position="91"/>
    </location>
</feature>
<evidence type="ECO:0000259" key="6">
    <source>
        <dbReference type="Pfam" id="PF02656"/>
    </source>
</evidence>
<comment type="caution">
    <text evidence="7">The sequence shown here is derived from an EMBL/GenBank/DDBJ whole genome shotgun (WGS) entry which is preliminary data.</text>
</comment>
<accession>A0ABQ5R859</accession>
<dbReference type="Pfam" id="PF02656">
    <property type="entry name" value="DUF202"/>
    <property type="match status" value="1"/>
</dbReference>
<dbReference type="EMBL" id="BSDI01000073">
    <property type="protein sequence ID" value="GLI02964.1"/>
    <property type="molecule type" value="Genomic_DNA"/>
</dbReference>
<organism evidence="7 8">
    <name type="scientific">Phytohabitans aurantiacus</name>
    <dbReference type="NCBI Taxonomy" id="3016789"/>
    <lineage>
        <taxon>Bacteria</taxon>
        <taxon>Bacillati</taxon>
        <taxon>Actinomycetota</taxon>
        <taxon>Actinomycetes</taxon>
        <taxon>Micromonosporales</taxon>
        <taxon>Micromonosporaceae</taxon>
    </lineage>
</organism>
<reference evidence="7" key="1">
    <citation type="submission" date="2022-12" db="EMBL/GenBank/DDBJ databases">
        <title>New Phytohabitans aurantiacus sp. RD004123 nov., an actinomycete isolated from soil.</title>
        <authorList>
            <person name="Triningsih D.W."/>
            <person name="Harunari E."/>
            <person name="Igarashi Y."/>
        </authorList>
    </citation>
    <scope>NUCLEOTIDE SEQUENCE</scope>
    <source>
        <strain evidence="7">RD004123</strain>
    </source>
</reference>
<dbReference type="InterPro" id="IPR003807">
    <property type="entry name" value="DUF202"/>
</dbReference>
<evidence type="ECO:0000256" key="5">
    <source>
        <dbReference type="SAM" id="Phobius"/>
    </source>
</evidence>
<keyword evidence="8" id="KW-1185">Reference proteome</keyword>
<sequence>MEREPGVPFERTQLAWRRTLLAMGAVAVLGARMAAVDGLPLVVAAAVAVWVAAFVLGRRRIRTPGVRGPRTLVLLALATVAYTGIGLLLVLD</sequence>
<feature type="transmembrane region" description="Helical" evidence="5">
    <location>
        <begin position="41"/>
        <end position="59"/>
    </location>
</feature>
<keyword evidence="2 5" id="KW-0812">Transmembrane</keyword>
<evidence type="ECO:0000313" key="8">
    <source>
        <dbReference type="Proteomes" id="UP001144280"/>
    </source>
</evidence>
<evidence type="ECO:0000256" key="3">
    <source>
        <dbReference type="ARBA" id="ARBA00022989"/>
    </source>
</evidence>
<gene>
    <name evidence="7" type="ORF">Pa4123_82420</name>
</gene>
<feature type="domain" description="DUF202" evidence="6">
    <location>
        <begin position="10"/>
        <end position="62"/>
    </location>
</feature>
<proteinExistence type="predicted"/>
<keyword evidence="3 5" id="KW-1133">Transmembrane helix</keyword>
<comment type="subcellular location">
    <subcellularLocation>
        <location evidence="1">Endomembrane system</location>
        <topology evidence="1">Multi-pass membrane protein</topology>
    </subcellularLocation>
</comment>
<protein>
    <recommendedName>
        <fullName evidence="6">DUF202 domain-containing protein</fullName>
    </recommendedName>
</protein>
<evidence type="ECO:0000256" key="1">
    <source>
        <dbReference type="ARBA" id="ARBA00004127"/>
    </source>
</evidence>